<dbReference type="PANTHER" id="PTHR47197">
    <property type="entry name" value="PROTEIN NIRF"/>
    <property type="match status" value="1"/>
</dbReference>
<dbReference type="EMBL" id="UINC01017791">
    <property type="protein sequence ID" value="SVA74156.1"/>
    <property type="molecule type" value="Genomic_DNA"/>
</dbReference>
<dbReference type="AlphaFoldDB" id="A0A381YAL5"/>
<dbReference type="SUPFAM" id="SSF50969">
    <property type="entry name" value="YVTN repeat-like/Quinoprotein amine dehydrogenase"/>
    <property type="match status" value="1"/>
</dbReference>
<organism evidence="1">
    <name type="scientific">marine metagenome</name>
    <dbReference type="NCBI Taxonomy" id="408172"/>
    <lineage>
        <taxon>unclassified sequences</taxon>
        <taxon>metagenomes</taxon>
        <taxon>ecological metagenomes</taxon>
    </lineage>
</organism>
<sequence>MQKIAKQFIYIFSLLLILTCEDKKAPTLNKMYIAYQGTEKVGVLNGETGEIIREVDVNISPMGDNPHYIVIDEVNNFWYVTLLESGYVLKYDLITDEIISSIKIGNMPALMEIDTENNYLYVSRFMPMMGMETPSTYVHRIHTVTLVKDSINVGASSPHGIALSNDGSTLWVASNQSSHFFKIETSRFNEDGYQPDNYKIDENVQDSYNFNDGTYEPLELVLSSDGQELFISCSDMMINEIRSYSTVSGVLLRNFELNMMGMQPWHIVINPGQNVLYSASRMGNTVSVVDLNSDEITYILDDTMNMPHGIGISPDGSKVFVTSSAMMGGGINYLHI</sequence>
<dbReference type="PANTHER" id="PTHR47197:SF3">
    <property type="entry name" value="DIHYDRO-HEME D1 DEHYDROGENASE"/>
    <property type="match status" value="1"/>
</dbReference>
<proteinExistence type="predicted"/>
<gene>
    <name evidence="1" type="ORF">METZ01_LOCUS127010</name>
</gene>
<dbReference type="InterPro" id="IPR051200">
    <property type="entry name" value="Host-pathogen_enzymatic-act"/>
</dbReference>
<accession>A0A381YAL5</accession>
<dbReference type="InterPro" id="IPR011044">
    <property type="entry name" value="Quino_amine_DH_bsu"/>
</dbReference>
<name>A0A381YAL5_9ZZZZ</name>
<protein>
    <recommendedName>
        <fullName evidence="2">SMP-30/Gluconolactonase/LRE-like region domain-containing protein</fullName>
    </recommendedName>
</protein>
<evidence type="ECO:0000313" key="1">
    <source>
        <dbReference type="EMBL" id="SVA74156.1"/>
    </source>
</evidence>
<evidence type="ECO:0008006" key="2">
    <source>
        <dbReference type="Google" id="ProtNLM"/>
    </source>
</evidence>
<feature type="non-terminal residue" evidence="1">
    <location>
        <position position="336"/>
    </location>
</feature>
<reference evidence="1" key="1">
    <citation type="submission" date="2018-05" db="EMBL/GenBank/DDBJ databases">
        <authorList>
            <person name="Lanie J.A."/>
            <person name="Ng W.-L."/>
            <person name="Kazmierczak K.M."/>
            <person name="Andrzejewski T.M."/>
            <person name="Davidsen T.M."/>
            <person name="Wayne K.J."/>
            <person name="Tettelin H."/>
            <person name="Glass J.I."/>
            <person name="Rusch D."/>
            <person name="Podicherti R."/>
            <person name="Tsui H.-C.T."/>
            <person name="Winkler M.E."/>
        </authorList>
    </citation>
    <scope>NUCLEOTIDE SEQUENCE</scope>
</reference>
<dbReference type="Gene3D" id="2.130.10.10">
    <property type="entry name" value="YVTN repeat-like/Quinoprotein amine dehydrogenase"/>
    <property type="match status" value="2"/>
</dbReference>
<dbReference type="InterPro" id="IPR015943">
    <property type="entry name" value="WD40/YVTN_repeat-like_dom_sf"/>
</dbReference>